<dbReference type="PANTHER" id="PTHR43031">
    <property type="entry name" value="FAD-DEPENDENT OXIDOREDUCTASE"/>
    <property type="match status" value="1"/>
</dbReference>
<keyword evidence="1" id="KW-0732">Signal</keyword>
<organism evidence="3 4">
    <name type="scientific">Mucilaginibacter mali</name>
    <dbReference type="NCBI Taxonomy" id="2740462"/>
    <lineage>
        <taxon>Bacteria</taxon>
        <taxon>Pseudomonadati</taxon>
        <taxon>Bacteroidota</taxon>
        <taxon>Sphingobacteriia</taxon>
        <taxon>Sphingobacteriales</taxon>
        <taxon>Sphingobacteriaceae</taxon>
        <taxon>Mucilaginibacter</taxon>
    </lineage>
</organism>
<gene>
    <name evidence="3" type="ORF">HQ865_00700</name>
</gene>
<dbReference type="RefSeq" id="WP_173413039.1">
    <property type="nucleotide sequence ID" value="NZ_CP054139.1"/>
</dbReference>
<dbReference type="InterPro" id="IPR036873">
    <property type="entry name" value="Rhodanese-like_dom_sf"/>
</dbReference>
<dbReference type="KEGG" id="mmab:HQ865_00700"/>
<name>A0A7D4TV78_9SPHI</name>
<evidence type="ECO:0000313" key="3">
    <source>
        <dbReference type="EMBL" id="QKJ28337.1"/>
    </source>
</evidence>
<feature type="chain" id="PRO_5028947651" evidence="1">
    <location>
        <begin position="20"/>
        <end position="408"/>
    </location>
</feature>
<feature type="domain" description="Rhodanese" evidence="2">
    <location>
        <begin position="168"/>
        <end position="267"/>
    </location>
</feature>
<dbReference type="PROSITE" id="PS50206">
    <property type="entry name" value="RHODANESE_3"/>
    <property type="match status" value="3"/>
</dbReference>
<dbReference type="Pfam" id="PF00581">
    <property type="entry name" value="Rhodanese"/>
    <property type="match status" value="3"/>
</dbReference>
<sequence>MKKYTLLLSLCITCIAAKAQLNQIHDNITYKALYFSQACKLIETTPGLLILDVRSPGEYADTSSSITLNIGHLKGARNLSIDSVEKHLSELEPYKNKPILLYCSHSQRSRVVSNFLGEKGFTQVYSLNGGMSLVNKSTDQEFPLKKKLYTTTTPYRLIESADAYRFIQNKNNLVIDIRPAAQFNGTDTTEANNIGRIRGAVNFPLTDLDAEVSKLSSNRSRAILICNLGGPDAVKAALKFTSAGFKNVNVLFEGLSTFIQNTPSVNQKLYFAVQPKYKVIGPKETITLVKHTPGLIVADVRARAEFENKDKLVYHNLGHITKALNFSPTELDTYLNGKPKTSPILVYGSNMPGQNGLTANEISKRLAQKGYTNVHLFYGGMYGMVWTVTNIEDCKDGWPILTDHKGLY</sequence>
<evidence type="ECO:0000256" key="1">
    <source>
        <dbReference type="SAM" id="SignalP"/>
    </source>
</evidence>
<protein>
    <submittedName>
        <fullName evidence="3">Rhodanese-like domain-containing protein</fullName>
    </submittedName>
</protein>
<dbReference type="InterPro" id="IPR001763">
    <property type="entry name" value="Rhodanese-like_dom"/>
</dbReference>
<evidence type="ECO:0000259" key="2">
    <source>
        <dbReference type="PROSITE" id="PS50206"/>
    </source>
</evidence>
<accession>A0A7D4TV78</accession>
<dbReference type="CDD" id="cd00158">
    <property type="entry name" value="RHOD"/>
    <property type="match status" value="3"/>
</dbReference>
<dbReference type="AlphaFoldDB" id="A0A7D4TV78"/>
<feature type="signal peptide" evidence="1">
    <location>
        <begin position="1"/>
        <end position="19"/>
    </location>
</feature>
<evidence type="ECO:0000313" key="4">
    <source>
        <dbReference type="Proteomes" id="UP000505355"/>
    </source>
</evidence>
<keyword evidence="4" id="KW-1185">Reference proteome</keyword>
<feature type="domain" description="Rhodanese" evidence="2">
    <location>
        <begin position="291"/>
        <end position="386"/>
    </location>
</feature>
<proteinExistence type="predicted"/>
<dbReference type="PANTHER" id="PTHR43031:SF1">
    <property type="entry name" value="PYRIDINE NUCLEOTIDE-DISULPHIDE OXIDOREDUCTASE"/>
    <property type="match status" value="1"/>
</dbReference>
<dbReference type="SMART" id="SM00450">
    <property type="entry name" value="RHOD"/>
    <property type="match status" value="3"/>
</dbReference>
<dbReference type="EMBL" id="CP054139">
    <property type="protein sequence ID" value="QKJ28337.1"/>
    <property type="molecule type" value="Genomic_DNA"/>
</dbReference>
<feature type="domain" description="Rhodanese" evidence="2">
    <location>
        <begin position="44"/>
        <end position="143"/>
    </location>
</feature>
<dbReference type="Gene3D" id="3.40.250.10">
    <property type="entry name" value="Rhodanese-like domain"/>
    <property type="match status" value="3"/>
</dbReference>
<dbReference type="InterPro" id="IPR050229">
    <property type="entry name" value="GlpE_sulfurtransferase"/>
</dbReference>
<dbReference type="SUPFAM" id="SSF52821">
    <property type="entry name" value="Rhodanese/Cell cycle control phosphatase"/>
    <property type="match status" value="3"/>
</dbReference>
<reference evidence="3 4" key="1">
    <citation type="submission" date="2020-05" db="EMBL/GenBank/DDBJ databases">
        <title>Mucilaginibacter mali sp. nov.</title>
        <authorList>
            <person name="Kim H.S."/>
            <person name="Lee K.C."/>
            <person name="Suh M.K."/>
            <person name="Kim J.-S."/>
            <person name="Han K.-I."/>
            <person name="Eom M.K."/>
            <person name="Shin Y.K."/>
            <person name="Lee J.-S."/>
        </authorList>
    </citation>
    <scope>NUCLEOTIDE SEQUENCE [LARGE SCALE GENOMIC DNA]</scope>
    <source>
        <strain evidence="3 4">G2-14</strain>
    </source>
</reference>
<dbReference type="Proteomes" id="UP000505355">
    <property type="component" value="Chromosome"/>
</dbReference>